<evidence type="ECO:0000256" key="5">
    <source>
        <dbReference type="ARBA" id="ARBA00022723"/>
    </source>
</evidence>
<dbReference type="Pfam" id="PF01149">
    <property type="entry name" value="Fapy_DNA_glyco"/>
    <property type="match status" value="1"/>
</dbReference>
<evidence type="ECO:0000256" key="4">
    <source>
        <dbReference type="ARBA" id="ARBA00011245"/>
    </source>
</evidence>
<dbReference type="CDD" id="cd08966">
    <property type="entry name" value="EcFpg-like_N"/>
    <property type="match status" value="1"/>
</dbReference>
<keyword evidence="12" id="KW-0456">Lyase</keyword>
<accession>A0A1G2BVA3</accession>
<keyword evidence="8" id="KW-0378">Hydrolase</keyword>
<dbReference type="InterPro" id="IPR010979">
    <property type="entry name" value="Ribosomal_uS13-like_H2TH"/>
</dbReference>
<evidence type="ECO:0000256" key="2">
    <source>
        <dbReference type="ARBA" id="ARBA00001947"/>
    </source>
</evidence>
<dbReference type="PROSITE" id="PS01242">
    <property type="entry name" value="ZF_FPG_1"/>
    <property type="match status" value="1"/>
</dbReference>
<dbReference type="Pfam" id="PF06831">
    <property type="entry name" value="H2TH"/>
    <property type="match status" value="1"/>
</dbReference>
<dbReference type="InterPro" id="IPR010663">
    <property type="entry name" value="Znf_FPG/IleRS"/>
</dbReference>
<evidence type="ECO:0000256" key="7">
    <source>
        <dbReference type="ARBA" id="ARBA00022771"/>
    </source>
</evidence>
<dbReference type="Gene3D" id="1.10.8.50">
    <property type="match status" value="1"/>
</dbReference>
<dbReference type="InterPro" id="IPR020629">
    <property type="entry name" value="FPG_Glyclase"/>
</dbReference>
<evidence type="ECO:0000256" key="14">
    <source>
        <dbReference type="ARBA" id="ARBA00023295"/>
    </source>
</evidence>
<feature type="domain" description="Formamidopyrimidine-DNA glycosylase catalytic" evidence="18">
    <location>
        <begin position="2"/>
        <end position="129"/>
    </location>
</feature>
<dbReference type="Gene3D" id="3.20.190.10">
    <property type="entry name" value="MutM-like, N-terminal"/>
    <property type="match status" value="1"/>
</dbReference>
<dbReference type="InterPro" id="IPR000214">
    <property type="entry name" value="Znf_DNA_glyclase/AP_lyase"/>
</dbReference>
<evidence type="ECO:0000256" key="9">
    <source>
        <dbReference type="ARBA" id="ARBA00022833"/>
    </source>
</evidence>
<evidence type="ECO:0000256" key="8">
    <source>
        <dbReference type="ARBA" id="ARBA00022801"/>
    </source>
</evidence>
<keyword evidence="5" id="KW-0479">Metal-binding</keyword>
<comment type="cofactor">
    <cofactor evidence="2">
        <name>Zn(2+)</name>
        <dbReference type="ChEBI" id="CHEBI:29105"/>
    </cofactor>
</comment>
<dbReference type="PANTHER" id="PTHR22993">
    <property type="entry name" value="FORMAMIDOPYRIMIDINE-DNA GLYCOSYLASE"/>
    <property type="match status" value="1"/>
</dbReference>
<feature type="domain" description="FPG-type" evidence="17">
    <location>
        <begin position="252"/>
        <end position="287"/>
    </location>
</feature>
<evidence type="ECO:0000256" key="16">
    <source>
        <dbReference type="PROSITE-ProRule" id="PRU00391"/>
    </source>
</evidence>
<gene>
    <name evidence="19" type="ORF">A3H70_05430</name>
</gene>
<dbReference type="FunFam" id="1.10.8.50:FF:000003">
    <property type="entry name" value="Formamidopyrimidine-DNA glycosylase"/>
    <property type="match status" value="1"/>
</dbReference>
<dbReference type="InterPro" id="IPR035937">
    <property type="entry name" value="FPG_N"/>
</dbReference>
<dbReference type="SMART" id="SM00898">
    <property type="entry name" value="Fapy_DNA_glyco"/>
    <property type="match status" value="1"/>
</dbReference>
<evidence type="ECO:0000259" key="17">
    <source>
        <dbReference type="PROSITE" id="PS51066"/>
    </source>
</evidence>
<comment type="catalytic activity">
    <reaction evidence="15">
        <text>2'-deoxyribonucleotide-(2'-deoxyribose 5'-phosphate)-2'-deoxyribonucleotide-DNA = a 3'-end 2'-deoxyribonucleotide-(2,3-dehydro-2,3-deoxyribose 5'-phosphate)-DNA + a 5'-end 5'-phospho-2'-deoxyribonucleoside-DNA + H(+)</text>
        <dbReference type="Rhea" id="RHEA:66592"/>
        <dbReference type="Rhea" id="RHEA-COMP:13180"/>
        <dbReference type="Rhea" id="RHEA-COMP:16897"/>
        <dbReference type="Rhea" id="RHEA-COMP:17067"/>
        <dbReference type="ChEBI" id="CHEBI:15378"/>
        <dbReference type="ChEBI" id="CHEBI:136412"/>
        <dbReference type="ChEBI" id="CHEBI:157695"/>
        <dbReference type="ChEBI" id="CHEBI:167181"/>
        <dbReference type="EC" id="4.2.99.18"/>
    </reaction>
</comment>
<dbReference type="PROSITE" id="PS51066">
    <property type="entry name" value="ZF_FPG_2"/>
    <property type="match status" value="1"/>
</dbReference>
<dbReference type="SUPFAM" id="SSF57716">
    <property type="entry name" value="Glucocorticoid receptor-like (DNA-binding domain)"/>
    <property type="match status" value="1"/>
</dbReference>
<comment type="caution">
    <text evidence="19">The sequence shown here is derived from an EMBL/GenBank/DDBJ whole genome shotgun (WGS) entry which is preliminary data.</text>
</comment>
<dbReference type="Proteomes" id="UP000178109">
    <property type="component" value="Unassembled WGS sequence"/>
</dbReference>
<dbReference type="AlphaFoldDB" id="A0A1G2BVA3"/>
<dbReference type="InterPro" id="IPR015886">
    <property type="entry name" value="H2TH_FPG"/>
</dbReference>
<evidence type="ECO:0000256" key="10">
    <source>
        <dbReference type="ARBA" id="ARBA00023125"/>
    </source>
</evidence>
<keyword evidence="10" id="KW-0238">DNA-binding</keyword>
<dbReference type="SUPFAM" id="SSF46946">
    <property type="entry name" value="S13-like H2TH domain"/>
    <property type="match status" value="1"/>
</dbReference>
<comment type="similarity">
    <text evidence="3">Belongs to the FPG family.</text>
</comment>
<keyword evidence="13" id="KW-0511">Multifunctional enzyme</keyword>
<dbReference type="EMBL" id="MHKO01000006">
    <property type="protein sequence ID" value="OGY93053.1"/>
    <property type="molecule type" value="Genomic_DNA"/>
</dbReference>
<protein>
    <submittedName>
        <fullName evidence="19">DNA-formamidopyrimidine glycosylase</fullName>
    </submittedName>
</protein>
<dbReference type="Pfam" id="PF06827">
    <property type="entry name" value="zf-FPG_IleRS"/>
    <property type="match status" value="1"/>
</dbReference>
<evidence type="ECO:0000313" key="20">
    <source>
        <dbReference type="Proteomes" id="UP000178109"/>
    </source>
</evidence>
<dbReference type="NCBIfam" id="TIGR00577">
    <property type="entry name" value="fpg"/>
    <property type="match status" value="1"/>
</dbReference>
<dbReference type="STRING" id="1798553.A3H70_05430"/>
<evidence type="ECO:0000256" key="1">
    <source>
        <dbReference type="ARBA" id="ARBA00001668"/>
    </source>
</evidence>
<dbReference type="NCBIfam" id="NF002211">
    <property type="entry name" value="PRK01103.1"/>
    <property type="match status" value="1"/>
</dbReference>
<evidence type="ECO:0000256" key="12">
    <source>
        <dbReference type="ARBA" id="ARBA00023239"/>
    </source>
</evidence>
<keyword evidence="6" id="KW-0227">DNA damage</keyword>
<evidence type="ECO:0000256" key="6">
    <source>
        <dbReference type="ARBA" id="ARBA00022763"/>
    </source>
</evidence>
<evidence type="ECO:0000259" key="18">
    <source>
        <dbReference type="PROSITE" id="PS51068"/>
    </source>
</evidence>
<keyword evidence="7 16" id="KW-0863">Zinc-finger</keyword>
<keyword evidence="11" id="KW-0234">DNA repair</keyword>
<sequence>MPELPEVETIRRDLSKRVIGKKIAKVIVIKKKLVRSPLKSFIRILAGNSFVRLDRRAKLLVATLKKGERFLLIHLKMTGQLLYQRGHSVSGGGHPQPPPGTELPNKFSHIIFDFNDGSHLYFNDMRQFGYMKLVDKKEKERIFSEYGLEPLSKEFTLTAFKKLVAGKKTPIKKILTDQKYIAGIGNIYADEACFAAGILQTRLGSSLSELEIKKLYIACKSILKKAVAKRGTTFRDFRDASGARGNFVKFLKVYGRAGEKCLRCKKSIIKKSRLGGRSTAYCPVCQK</sequence>
<dbReference type="InterPro" id="IPR015887">
    <property type="entry name" value="DNA_glyclase_Znf_dom_DNA_BS"/>
</dbReference>
<reference evidence="19 20" key="1">
    <citation type="journal article" date="2016" name="Nat. Commun.">
        <title>Thousands of microbial genomes shed light on interconnected biogeochemical processes in an aquifer system.</title>
        <authorList>
            <person name="Anantharaman K."/>
            <person name="Brown C.T."/>
            <person name="Hug L.A."/>
            <person name="Sharon I."/>
            <person name="Castelle C.J."/>
            <person name="Probst A.J."/>
            <person name="Thomas B.C."/>
            <person name="Singh A."/>
            <person name="Wilkins M.J."/>
            <person name="Karaoz U."/>
            <person name="Brodie E.L."/>
            <person name="Williams K.H."/>
            <person name="Hubbard S.S."/>
            <person name="Banfield J.F."/>
        </authorList>
    </citation>
    <scope>NUCLEOTIDE SEQUENCE [LARGE SCALE GENOMIC DNA]</scope>
</reference>
<name>A0A1G2BVA3_9BACT</name>
<evidence type="ECO:0000256" key="13">
    <source>
        <dbReference type="ARBA" id="ARBA00023268"/>
    </source>
</evidence>
<organism evidence="19 20">
    <name type="scientific">Candidatus Komeilibacteria bacterium RIFCSPLOWO2_02_FULL_48_11</name>
    <dbReference type="NCBI Taxonomy" id="1798553"/>
    <lineage>
        <taxon>Bacteria</taxon>
        <taxon>Candidatus Komeiliibacteriota</taxon>
    </lineage>
</organism>
<dbReference type="PANTHER" id="PTHR22993:SF9">
    <property type="entry name" value="FORMAMIDOPYRIMIDINE-DNA GLYCOSYLASE"/>
    <property type="match status" value="1"/>
</dbReference>
<comment type="subunit">
    <text evidence="4">Monomer.</text>
</comment>
<dbReference type="GO" id="GO:0034039">
    <property type="term" value="F:8-oxo-7,8-dihydroguanine DNA N-glycosylase activity"/>
    <property type="evidence" value="ECO:0007669"/>
    <property type="project" value="TreeGrafter"/>
</dbReference>
<dbReference type="SMART" id="SM01232">
    <property type="entry name" value="H2TH"/>
    <property type="match status" value="1"/>
</dbReference>
<evidence type="ECO:0000256" key="15">
    <source>
        <dbReference type="ARBA" id="ARBA00044632"/>
    </source>
</evidence>
<keyword evidence="14" id="KW-0326">Glycosidase</keyword>
<dbReference type="PROSITE" id="PS51068">
    <property type="entry name" value="FPG_CAT"/>
    <property type="match status" value="1"/>
</dbReference>
<dbReference type="InterPro" id="IPR012319">
    <property type="entry name" value="FPG_cat"/>
</dbReference>
<evidence type="ECO:0000313" key="19">
    <source>
        <dbReference type="EMBL" id="OGY93053.1"/>
    </source>
</evidence>
<comment type="catalytic activity">
    <reaction evidence="1">
        <text>Hydrolysis of DNA containing ring-opened 7-methylguanine residues, releasing 2,6-diamino-4-hydroxy-5-(N-methyl)formamidopyrimidine.</text>
        <dbReference type="EC" id="3.2.2.23"/>
    </reaction>
</comment>
<dbReference type="GO" id="GO:0140078">
    <property type="term" value="F:class I DNA-(apurinic or apyrimidinic site) endonuclease activity"/>
    <property type="evidence" value="ECO:0007669"/>
    <property type="project" value="UniProtKB-EC"/>
</dbReference>
<evidence type="ECO:0000256" key="3">
    <source>
        <dbReference type="ARBA" id="ARBA00009409"/>
    </source>
</evidence>
<dbReference type="GO" id="GO:0006284">
    <property type="term" value="P:base-excision repair"/>
    <property type="evidence" value="ECO:0007669"/>
    <property type="project" value="InterPro"/>
</dbReference>
<evidence type="ECO:0000256" key="11">
    <source>
        <dbReference type="ARBA" id="ARBA00023204"/>
    </source>
</evidence>
<dbReference type="SUPFAM" id="SSF81624">
    <property type="entry name" value="N-terminal domain of MutM-like DNA repair proteins"/>
    <property type="match status" value="1"/>
</dbReference>
<dbReference type="GO" id="GO:0008270">
    <property type="term" value="F:zinc ion binding"/>
    <property type="evidence" value="ECO:0007669"/>
    <property type="project" value="UniProtKB-KW"/>
</dbReference>
<proteinExistence type="inferred from homology"/>
<dbReference type="GO" id="GO:0003684">
    <property type="term" value="F:damaged DNA binding"/>
    <property type="evidence" value="ECO:0007669"/>
    <property type="project" value="InterPro"/>
</dbReference>
<keyword evidence="9" id="KW-0862">Zinc</keyword>